<dbReference type="GO" id="GO:0006355">
    <property type="term" value="P:regulation of DNA-templated transcription"/>
    <property type="evidence" value="ECO:0007669"/>
    <property type="project" value="InterPro"/>
</dbReference>
<accession>A0A7W9S235</accession>
<keyword evidence="4" id="KW-1185">Reference proteome</keyword>
<dbReference type="EMBL" id="JACHEU010000001">
    <property type="protein sequence ID" value="MBB6011909.1"/>
    <property type="molecule type" value="Genomic_DNA"/>
</dbReference>
<evidence type="ECO:0000259" key="2">
    <source>
        <dbReference type="Pfam" id="PF03869"/>
    </source>
</evidence>
<evidence type="ECO:0000256" key="1">
    <source>
        <dbReference type="SAM" id="MobiDB-lite"/>
    </source>
</evidence>
<feature type="compositionally biased region" description="Polar residues" evidence="1">
    <location>
        <begin position="61"/>
        <end position="71"/>
    </location>
</feature>
<protein>
    <submittedName>
        <fullName evidence="3">Plasmid stability protein</fullName>
    </submittedName>
</protein>
<feature type="region of interest" description="Disordered" evidence="1">
    <location>
        <begin position="52"/>
        <end position="71"/>
    </location>
</feature>
<dbReference type="SUPFAM" id="SSF47598">
    <property type="entry name" value="Ribbon-helix-helix"/>
    <property type="match status" value="1"/>
</dbReference>
<dbReference type="AlphaFoldDB" id="A0A7W9S235"/>
<dbReference type="Gene3D" id="1.10.1220.10">
    <property type="entry name" value="Met repressor-like"/>
    <property type="match status" value="1"/>
</dbReference>
<evidence type="ECO:0000313" key="4">
    <source>
        <dbReference type="Proteomes" id="UP000533306"/>
    </source>
</evidence>
<feature type="region of interest" description="Disordered" evidence="1">
    <location>
        <begin position="1"/>
        <end position="20"/>
    </location>
</feature>
<name>A0A7W9S235_9HYPH</name>
<dbReference type="InterPro" id="IPR010985">
    <property type="entry name" value="Ribbon_hlx_hlx"/>
</dbReference>
<dbReference type="RefSeq" id="WP_343060694.1">
    <property type="nucleotide sequence ID" value="NZ_JACHEU010000001.1"/>
</dbReference>
<dbReference type="GO" id="GO:0003677">
    <property type="term" value="F:DNA binding"/>
    <property type="evidence" value="ECO:0007669"/>
    <property type="project" value="InterPro"/>
</dbReference>
<dbReference type="Proteomes" id="UP000533306">
    <property type="component" value="Unassembled WGS sequence"/>
</dbReference>
<dbReference type="InterPro" id="IPR005569">
    <property type="entry name" value="Arc_DNA-bd_dom"/>
</dbReference>
<evidence type="ECO:0000313" key="3">
    <source>
        <dbReference type="EMBL" id="MBB6011909.1"/>
    </source>
</evidence>
<comment type="caution">
    <text evidence="3">The sequence shown here is derived from an EMBL/GenBank/DDBJ whole genome shotgun (WGS) entry which is preliminary data.</text>
</comment>
<reference evidence="3 4" key="1">
    <citation type="submission" date="2020-08" db="EMBL/GenBank/DDBJ databases">
        <title>Genomic Encyclopedia of Type Strains, Phase IV (KMG-IV): sequencing the most valuable type-strain genomes for metagenomic binning, comparative biology and taxonomic classification.</title>
        <authorList>
            <person name="Goeker M."/>
        </authorList>
    </citation>
    <scope>NUCLEOTIDE SEQUENCE [LARGE SCALE GENOMIC DNA]</scope>
    <source>
        <strain evidence="3 4">DSM 11099</strain>
    </source>
</reference>
<dbReference type="Pfam" id="PF03869">
    <property type="entry name" value="Arc"/>
    <property type="match status" value="1"/>
</dbReference>
<sequence length="71" mass="7770">MKQVSASGGPDKYTLRLPDGMRTRIRERAVANKRSMNSEIIHVLDCAIRSENEKGPAEAATSPSHITHQPG</sequence>
<gene>
    <name evidence="3" type="ORF">HNR59_001254</name>
</gene>
<proteinExistence type="predicted"/>
<dbReference type="InterPro" id="IPR013321">
    <property type="entry name" value="Arc_rbn_hlx_hlx"/>
</dbReference>
<organism evidence="3 4">
    <name type="scientific">Aquamicrobium lusatiense</name>
    <dbReference type="NCBI Taxonomy" id="89772"/>
    <lineage>
        <taxon>Bacteria</taxon>
        <taxon>Pseudomonadati</taxon>
        <taxon>Pseudomonadota</taxon>
        <taxon>Alphaproteobacteria</taxon>
        <taxon>Hyphomicrobiales</taxon>
        <taxon>Phyllobacteriaceae</taxon>
        <taxon>Aquamicrobium</taxon>
    </lineage>
</organism>
<feature type="domain" description="Arc-like DNA binding" evidence="2">
    <location>
        <begin position="11"/>
        <end position="49"/>
    </location>
</feature>